<keyword evidence="3" id="KW-1185">Reference proteome</keyword>
<accession>A0A485L691</accession>
<dbReference type="InterPro" id="IPR001611">
    <property type="entry name" value="Leu-rich_rpt"/>
</dbReference>
<proteinExistence type="predicted"/>
<dbReference type="InterPro" id="IPR032675">
    <property type="entry name" value="LRR_dom_sf"/>
</dbReference>
<dbReference type="EMBL" id="VJMH01005988">
    <property type="protein sequence ID" value="KAF0692058.1"/>
    <property type="molecule type" value="Genomic_DNA"/>
</dbReference>
<name>A0A485L691_9STRA</name>
<dbReference type="Gene3D" id="3.80.10.10">
    <property type="entry name" value="Ribonuclease Inhibitor"/>
    <property type="match status" value="2"/>
</dbReference>
<dbReference type="Proteomes" id="UP000332933">
    <property type="component" value="Unassembled WGS sequence"/>
</dbReference>
<evidence type="ECO:0000313" key="2">
    <source>
        <dbReference type="EMBL" id="VFT93567.1"/>
    </source>
</evidence>
<sequence length="477" mass="52133">MKRGRHDAVATTPPLNRLTVLPSGVLLKIALCLADASTMFAFLDLLETADARGPLEHLWQLGRLTGDRTKLWPSLCLFGTDDATASADGHVDAFIQYYSHVIVDGEYDLAWLRARLHPTTMTEWHSLPDEGDSDTPLADWYASWAELNVSRIHVSEMNLDPLMPHLSKLHPRLTSLTVHCAYCTALDPLVAFVATSKLTELSMHHIVDVAGGEMPMYTDAMVAHLVRWIQANPVRSVELGSCTWSVDGGAALFAALFNCPTLDSLRLIECLSPSFSALSRPLPMRVLTLECFKYPSIDLAQLSSALEGSHVERLTLRHARANRAMEGLERLIRVLPRTKITYLELSSSDLGNDALAVMAPLLPPTHLKSLVLDRNPISDIGATHLANAIQSNLSVVETLSLRDCHDVTSQGVHALIRATVGRPIKRQSITLGASDAISVADVATLRASAQTLGVELSLYSKVEHLDDSDTSSDDFSE</sequence>
<gene>
    <name evidence="2" type="primary">Aste57867_16802</name>
    <name evidence="1" type="ORF">As57867_016745</name>
    <name evidence="2" type="ORF">ASTE57867_16802</name>
</gene>
<reference evidence="2 3" key="1">
    <citation type="submission" date="2019-03" db="EMBL/GenBank/DDBJ databases">
        <authorList>
            <person name="Gaulin E."/>
            <person name="Dumas B."/>
        </authorList>
    </citation>
    <scope>NUCLEOTIDE SEQUENCE [LARGE SCALE GENOMIC DNA]</scope>
    <source>
        <strain evidence="2">CBS 568.67</strain>
    </source>
</reference>
<evidence type="ECO:0000313" key="3">
    <source>
        <dbReference type="Proteomes" id="UP000332933"/>
    </source>
</evidence>
<dbReference type="Pfam" id="PF13516">
    <property type="entry name" value="LRR_6"/>
    <property type="match status" value="1"/>
</dbReference>
<dbReference type="OrthoDB" id="68839at2759"/>
<dbReference type="AlphaFoldDB" id="A0A485L691"/>
<organism evidence="2 3">
    <name type="scientific">Aphanomyces stellatus</name>
    <dbReference type="NCBI Taxonomy" id="120398"/>
    <lineage>
        <taxon>Eukaryota</taxon>
        <taxon>Sar</taxon>
        <taxon>Stramenopiles</taxon>
        <taxon>Oomycota</taxon>
        <taxon>Saprolegniomycetes</taxon>
        <taxon>Saprolegniales</taxon>
        <taxon>Verrucalvaceae</taxon>
        <taxon>Aphanomyces</taxon>
    </lineage>
</organism>
<protein>
    <submittedName>
        <fullName evidence="2">Aste57867_16802 protein</fullName>
    </submittedName>
</protein>
<reference evidence="1" key="2">
    <citation type="submission" date="2019-06" db="EMBL/GenBank/DDBJ databases">
        <title>Genomics analysis of Aphanomyces spp. identifies a new class of oomycete effector associated with host adaptation.</title>
        <authorList>
            <person name="Gaulin E."/>
        </authorList>
    </citation>
    <scope>NUCLEOTIDE SEQUENCE</scope>
    <source>
        <strain evidence="1">CBS 578.67</strain>
    </source>
</reference>
<dbReference type="EMBL" id="CAADRA010006009">
    <property type="protein sequence ID" value="VFT93567.1"/>
    <property type="molecule type" value="Genomic_DNA"/>
</dbReference>
<dbReference type="SUPFAM" id="SSF52047">
    <property type="entry name" value="RNI-like"/>
    <property type="match status" value="1"/>
</dbReference>
<evidence type="ECO:0000313" key="1">
    <source>
        <dbReference type="EMBL" id="KAF0692058.1"/>
    </source>
</evidence>